<dbReference type="AlphaFoldDB" id="A0A1X7I7W4"/>
<name>A0A1X7I7W4_9MICO</name>
<evidence type="ECO:0000313" key="6">
    <source>
        <dbReference type="EMBL" id="SMG10246.1"/>
    </source>
</evidence>
<dbReference type="RefSeq" id="WP_085482123.1">
    <property type="nucleotide sequence ID" value="NZ_FXAY01000001.1"/>
</dbReference>
<evidence type="ECO:0000256" key="1">
    <source>
        <dbReference type="ARBA" id="ARBA00022679"/>
    </source>
</evidence>
<dbReference type="PANTHER" id="PTHR43792:SF8">
    <property type="entry name" value="[RIBOSOMAL PROTEIN US5]-ALANINE N-ACETYLTRANSFERASE"/>
    <property type="match status" value="1"/>
</dbReference>
<dbReference type="InterPro" id="IPR016181">
    <property type="entry name" value="Acyl_CoA_acyltransferase"/>
</dbReference>
<dbReference type="PANTHER" id="PTHR43792">
    <property type="entry name" value="GNAT FAMILY, PUTATIVE (AFU_ORTHOLOGUE AFUA_3G00765)-RELATED-RELATED"/>
    <property type="match status" value="1"/>
</dbReference>
<dbReference type="InterPro" id="IPR051531">
    <property type="entry name" value="N-acetyltransferase"/>
</dbReference>
<evidence type="ECO:0000313" key="7">
    <source>
        <dbReference type="Proteomes" id="UP000193244"/>
    </source>
</evidence>
<accession>A0A1X7I7W4</accession>
<proteinExistence type="inferred from homology"/>
<organism evidence="6 7">
    <name type="scientific">Agreia pratensis</name>
    <dbReference type="NCBI Taxonomy" id="150121"/>
    <lineage>
        <taxon>Bacteria</taxon>
        <taxon>Bacillati</taxon>
        <taxon>Actinomycetota</taxon>
        <taxon>Actinomycetes</taxon>
        <taxon>Micrococcales</taxon>
        <taxon>Microbacteriaceae</taxon>
        <taxon>Agreia</taxon>
    </lineage>
</organism>
<feature type="compositionally biased region" description="Polar residues" evidence="4">
    <location>
        <begin position="178"/>
        <end position="191"/>
    </location>
</feature>
<dbReference type="Proteomes" id="UP000193244">
    <property type="component" value="Unassembled WGS sequence"/>
</dbReference>
<dbReference type="OrthoDB" id="9795188at2"/>
<dbReference type="InterPro" id="IPR000182">
    <property type="entry name" value="GNAT_dom"/>
</dbReference>
<dbReference type="STRING" id="150121.SAMN06296010_0215"/>
<evidence type="ECO:0000256" key="3">
    <source>
        <dbReference type="ARBA" id="ARBA00038502"/>
    </source>
</evidence>
<dbReference type="PROSITE" id="PS51186">
    <property type="entry name" value="GNAT"/>
    <property type="match status" value="1"/>
</dbReference>
<evidence type="ECO:0000256" key="2">
    <source>
        <dbReference type="ARBA" id="ARBA00023315"/>
    </source>
</evidence>
<dbReference type="GO" id="GO:0016747">
    <property type="term" value="F:acyltransferase activity, transferring groups other than amino-acyl groups"/>
    <property type="evidence" value="ECO:0007669"/>
    <property type="project" value="InterPro"/>
</dbReference>
<dbReference type="Gene3D" id="3.40.630.30">
    <property type="match status" value="1"/>
</dbReference>
<reference evidence="7" key="1">
    <citation type="submission" date="2017-04" db="EMBL/GenBank/DDBJ databases">
        <authorList>
            <person name="Varghese N."/>
            <person name="Submissions S."/>
        </authorList>
    </citation>
    <scope>NUCLEOTIDE SEQUENCE [LARGE SCALE GENOMIC DNA]</scope>
    <source>
        <strain evidence="7">VKM Ac-2510</strain>
    </source>
</reference>
<keyword evidence="2" id="KW-0012">Acyltransferase</keyword>
<sequence length="191" mass="21344">MEPFPLSTTRFVLDQPRATDVDRIAEYCTDTAFEKFMSTPWPYKREHADYFVRDFVPSGWSSGSEWTWAIREGAGQSLLGVVGVRLNSGMVGYWLGRPQWGRGIMTEALSAAIDAVFEQTERSEVLWECVKGNVGSLRVAQRVGFRFRGEALGIIKGRDGSAVSSWTGTLGRGDDRNPQSGWPTRSLNRQS</sequence>
<evidence type="ECO:0000259" key="5">
    <source>
        <dbReference type="PROSITE" id="PS51186"/>
    </source>
</evidence>
<dbReference type="EMBL" id="FXAY01000001">
    <property type="protein sequence ID" value="SMG10246.1"/>
    <property type="molecule type" value="Genomic_DNA"/>
</dbReference>
<dbReference type="Pfam" id="PF13302">
    <property type="entry name" value="Acetyltransf_3"/>
    <property type="match status" value="1"/>
</dbReference>
<feature type="region of interest" description="Disordered" evidence="4">
    <location>
        <begin position="160"/>
        <end position="191"/>
    </location>
</feature>
<evidence type="ECO:0000256" key="4">
    <source>
        <dbReference type="SAM" id="MobiDB-lite"/>
    </source>
</evidence>
<gene>
    <name evidence="6" type="ORF">SAMN06296010_0215</name>
</gene>
<feature type="domain" description="N-acetyltransferase" evidence="5">
    <location>
        <begin position="19"/>
        <end position="169"/>
    </location>
</feature>
<protein>
    <submittedName>
        <fullName evidence="6">Protein N-acetyltransferase, RimJ/RimL family</fullName>
    </submittedName>
</protein>
<keyword evidence="1 6" id="KW-0808">Transferase</keyword>
<keyword evidence="7" id="KW-1185">Reference proteome</keyword>
<comment type="similarity">
    <text evidence="3">Belongs to the acetyltransferase family. RimJ subfamily.</text>
</comment>
<dbReference type="SUPFAM" id="SSF55729">
    <property type="entry name" value="Acyl-CoA N-acyltransferases (Nat)"/>
    <property type="match status" value="1"/>
</dbReference>